<comment type="caution">
    <text evidence="1">The sequence shown here is derived from an EMBL/GenBank/DDBJ whole genome shotgun (WGS) entry which is preliminary data.</text>
</comment>
<reference evidence="1" key="1">
    <citation type="submission" date="2021-01" db="EMBL/GenBank/DDBJ databases">
        <title>Whole genome shotgun sequence of Virgisporangium aurantiacum NBRC 16421.</title>
        <authorList>
            <person name="Komaki H."/>
            <person name="Tamura T."/>
        </authorList>
    </citation>
    <scope>NUCLEOTIDE SEQUENCE</scope>
    <source>
        <strain evidence="1">NBRC 16421</strain>
    </source>
</reference>
<evidence type="ECO:0008006" key="3">
    <source>
        <dbReference type="Google" id="ProtNLM"/>
    </source>
</evidence>
<dbReference type="AlphaFoldDB" id="A0A8J3Z5G4"/>
<dbReference type="Gene3D" id="3.40.1760.10">
    <property type="entry name" value="YfbM-like super family"/>
    <property type="match status" value="1"/>
</dbReference>
<dbReference type="SUPFAM" id="SSF111069">
    <property type="entry name" value="Hypothetical protein yfbM"/>
    <property type="match status" value="1"/>
</dbReference>
<protein>
    <recommendedName>
        <fullName evidence="3">DUF1877 family protein</fullName>
    </recommendedName>
</protein>
<dbReference type="InterPro" id="IPR035944">
    <property type="entry name" value="YfbM-like_sf"/>
</dbReference>
<evidence type="ECO:0000313" key="2">
    <source>
        <dbReference type="Proteomes" id="UP000612585"/>
    </source>
</evidence>
<evidence type="ECO:0000313" key="1">
    <source>
        <dbReference type="EMBL" id="GIJ57242.1"/>
    </source>
</evidence>
<dbReference type="Proteomes" id="UP000612585">
    <property type="component" value="Unassembled WGS sequence"/>
</dbReference>
<proteinExistence type="predicted"/>
<gene>
    <name evidence="1" type="ORF">Vau01_047580</name>
</gene>
<dbReference type="EMBL" id="BOPG01000030">
    <property type="protein sequence ID" value="GIJ57242.1"/>
    <property type="molecule type" value="Genomic_DNA"/>
</dbReference>
<dbReference type="RefSeq" id="WP_203996431.1">
    <property type="nucleotide sequence ID" value="NZ_BOPG01000030.1"/>
</dbReference>
<dbReference type="InterPro" id="IPR015068">
    <property type="entry name" value="DUF1877"/>
</dbReference>
<organism evidence="1 2">
    <name type="scientific">Virgisporangium aurantiacum</name>
    <dbReference type="NCBI Taxonomy" id="175570"/>
    <lineage>
        <taxon>Bacteria</taxon>
        <taxon>Bacillati</taxon>
        <taxon>Actinomycetota</taxon>
        <taxon>Actinomycetes</taxon>
        <taxon>Micromonosporales</taxon>
        <taxon>Micromonosporaceae</taxon>
        <taxon>Virgisporangium</taxon>
    </lineage>
</organism>
<keyword evidence="2" id="KW-1185">Reference proteome</keyword>
<dbReference type="Pfam" id="PF08974">
    <property type="entry name" value="DUF1877"/>
    <property type="match status" value="1"/>
</dbReference>
<sequence length="166" mass="18377">MSMIMEYVRLRPHEFAELRRLLVEDPDNAYEYAGDLRMGDEDEAVSSRGIDTDKAWAGLQWLLAKLDPPADVIGGGEPITDDEWGYDSPRLLAAAEVAEAARFLAATPFASLAAHYAGAELTAADVYPGIWSQDWALPYLEENYRQLVTLFCAAAADHEPIVVWMA</sequence>
<name>A0A8J3Z5G4_9ACTN</name>
<accession>A0A8J3Z5G4</accession>